<reference evidence="5 6" key="1">
    <citation type="journal article" date="2011" name="Nature">
        <title>Genome sequencing reveals insights into physiology and longevity of the naked mole rat.</title>
        <authorList>
            <person name="Kim E.B."/>
            <person name="Fang X."/>
            <person name="Fushan A.A."/>
            <person name="Huang Z."/>
            <person name="Lobanov A.V."/>
            <person name="Han L."/>
            <person name="Marino S.M."/>
            <person name="Sun X."/>
            <person name="Turanov A.A."/>
            <person name="Yang P."/>
            <person name="Yim S.H."/>
            <person name="Zhao X."/>
            <person name="Kasaikina M.V."/>
            <person name="Stoletzki N."/>
            <person name="Peng C."/>
            <person name="Polak P."/>
            <person name="Xiong Z."/>
            <person name="Kiezun A."/>
            <person name="Zhu Y."/>
            <person name="Chen Y."/>
            <person name="Kryukov G.V."/>
            <person name="Zhang Q."/>
            <person name="Peshkin L."/>
            <person name="Yang L."/>
            <person name="Bronson R.T."/>
            <person name="Buffenstein R."/>
            <person name="Wang B."/>
            <person name="Han C."/>
            <person name="Li Q."/>
            <person name="Chen L."/>
            <person name="Zhao W."/>
            <person name="Sunyaev S.R."/>
            <person name="Park T.J."/>
            <person name="Zhang G."/>
            <person name="Wang J."/>
            <person name="Gladyshev V.N."/>
        </authorList>
    </citation>
    <scope>NUCLEOTIDE SEQUENCE [LARGE SCALE GENOMIC DNA]</scope>
</reference>
<accession>G5C5V7</accession>
<feature type="region of interest" description="Disordered" evidence="1">
    <location>
        <begin position="107"/>
        <end position="178"/>
    </location>
</feature>
<dbReference type="Gene3D" id="2.60.40.10">
    <property type="entry name" value="Immunoglobulins"/>
    <property type="match status" value="1"/>
</dbReference>
<dbReference type="GO" id="GO:0050901">
    <property type="term" value="P:leukocyte tethering or rolling"/>
    <property type="evidence" value="ECO:0007669"/>
    <property type="project" value="TreeGrafter"/>
</dbReference>
<dbReference type="InParanoid" id="G5C5V7"/>
<feature type="compositionally biased region" description="Low complexity" evidence="1">
    <location>
        <begin position="113"/>
        <end position="128"/>
    </location>
</feature>
<protein>
    <submittedName>
        <fullName evidence="5">Mucosal addressin cell adhesion molecule 1</fullName>
    </submittedName>
</protein>
<evidence type="ECO:0000256" key="2">
    <source>
        <dbReference type="SAM" id="Phobius"/>
    </source>
</evidence>
<evidence type="ECO:0000256" key="3">
    <source>
        <dbReference type="SAM" id="SignalP"/>
    </source>
</evidence>
<dbReference type="InterPro" id="IPR013783">
    <property type="entry name" value="Ig-like_fold"/>
</dbReference>
<dbReference type="Pfam" id="PF09085">
    <property type="entry name" value="Adhes-Ig_like"/>
    <property type="match status" value="1"/>
</dbReference>
<keyword evidence="2" id="KW-0812">Transmembrane</keyword>
<dbReference type="GO" id="GO:0007229">
    <property type="term" value="P:integrin-mediated signaling pathway"/>
    <property type="evidence" value="ECO:0007669"/>
    <property type="project" value="InterPro"/>
</dbReference>
<evidence type="ECO:0000256" key="1">
    <source>
        <dbReference type="SAM" id="MobiDB-lite"/>
    </source>
</evidence>
<dbReference type="GO" id="GO:0098640">
    <property type="term" value="F:integrin binding involved in cell-matrix adhesion"/>
    <property type="evidence" value="ECO:0007669"/>
    <property type="project" value="InterPro"/>
</dbReference>
<dbReference type="GO" id="GO:0034113">
    <property type="term" value="P:heterotypic cell-cell adhesion"/>
    <property type="evidence" value="ECO:0007669"/>
    <property type="project" value="TreeGrafter"/>
</dbReference>
<feature type="signal peptide" evidence="3">
    <location>
        <begin position="1"/>
        <end position="21"/>
    </location>
</feature>
<feature type="chain" id="PRO_5003475182" evidence="3">
    <location>
        <begin position="22"/>
        <end position="313"/>
    </location>
</feature>
<dbReference type="FunCoup" id="G5C5V7">
    <property type="interactions" value="138"/>
</dbReference>
<organism evidence="5 6">
    <name type="scientific">Heterocephalus glaber</name>
    <name type="common">Naked mole rat</name>
    <dbReference type="NCBI Taxonomy" id="10181"/>
    <lineage>
        <taxon>Eukaryota</taxon>
        <taxon>Metazoa</taxon>
        <taxon>Chordata</taxon>
        <taxon>Craniata</taxon>
        <taxon>Vertebrata</taxon>
        <taxon>Euteleostomi</taxon>
        <taxon>Mammalia</taxon>
        <taxon>Eutheria</taxon>
        <taxon>Euarchontoglires</taxon>
        <taxon>Glires</taxon>
        <taxon>Rodentia</taxon>
        <taxon>Hystricomorpha</taxon>
        <taxon>Bathyergidae</taxon>
        <taxon>Heterocephalus</taxon>
    </lineage>
</organism>
<feature type="transmembrane region" description="Helical" evidence="2">
    <location>
        <begin position="264"/>
        <end position="285"/>
    </location>
</feature>
<name>G5C5V7_HETGA</name>
<proteinExistence type="predicted"/>
<gene>
    <name evidence="5" type="ORF">GW7_08094</name>
</gene>
<keyword evidence="2" id="KW-1133">Transmembrane helix</keyword>
<evidence type="ECO:0000259" key="4">
    <source>
        <dbReference type="Pfam" id="PF09085"/>
    </source>
</evidence>
<dbReference type="PANTHER" id="PTHR14162">
    <property type="entry name" value="MUCOSAL ADDRESSIN CELL ADHESION MOLECULE-1"/>
    <property type="match status" value="1"/>
</dbReference>
<dbReference type="InterPro" id="IPR037413">
    <property type="entry name" value="MADCAM1"/>
</dbReference>
<dbReference type="InterPro" id="IPR036179">
    <property type="entry name" value="Ig-like_dom_sf"/>
</dbReference>
<feature type="domain" description="Adhesion molecule immunoglobulin-like" evidence="4">
    <location>
        <begin position="21"/>
        <end position="93"/>
    </location>
</feature>
<evidence type="ECO:0000313" key="6">
    <source>
        <dbReference type="Proteomes" id="UP000006813"/>
    </source>
</evidence>
<keyword evidence="2" id="KW-0472">Membrane</keyword>
<dbReference type="SUPFAM" id="SSF48726">
    <property type="entry name" value="Immunoglobulin"/>
    <property type="match status" value="1"/>
</dbReference>
<dbReference type="STRING" id="10181.G5C5V7"/>
<dbReference type="GO" id="GO:0016020">
    <property type="term" value="C:membrane"/>
    <property type="evidence" value="ECO:0007669"/>
    <property type="project" value="InterPro"/>
</dbReference>
<dbReference type="Proteomes" id="UP000006813">
    <property type="component" value="Unassembled WGS sequence"/>
</dbReference>
<sequence>MLWGLELLLALSLGLLRPGRAFPDQLTVSPATLEPGRDREVACTAHSVTPQDPDTLSFSLLLGDQELEGLQALGREEAEEEAAVETEDPLFWATMQLPGLELSHRQPLPVLHSPTSPETPSPTSLKPSDLTSLEPPDFISTAHPNSIISVEPPYTPSPQATPEQAPSPSPHSPHSCRPEIRQANLRSGVAVRWTLAPGGLDAYKRRMAGAWAWLGAPLLTNSSPEGWFQCRLEPGGQVANLYVQGRNADPSTSSSPEVVQPSEALWMGSVALGLLLLLALGAYCLRKHCWPAARDLSHPSVSLGLLHAQDSAG</sequence>
<evidence type="ECO:0000313" key="5">
    <source>
        <dbReference type="EMBL" id="EHB16918.1"/>
    </source>
</evidence>
<dbReference type="InterPro" id="IPR015169">
    <property type="entry name" value="Adhes-Ig-like"/>
</dbReference>
<keyword evidence="3" id="KW-0732">Signal</keyword>
<dbReference type="PANTHER" id="PTHR14162:SF1">
    <property type="entry name" value="MUCOSAL ADDRESSIN CELL ADHESION MOLECULE 1"/>
    <property type="match status" value="1"/>
</dbReference>
<dbReference type="AlphaFoldDB" id="G5C5V7"/>
<dbReference type="GO" id="GO:2000403">
    <property type="term" value="P:positive regulation of lymphocyte migration"/>
    <property type="evidence" value="ECO:0007669"/>
    <property type="project" value="InterPro"/>
</dbReference>
<dbReference type="EMBL" id="JH173462">
    <property type="protein sequence ID" value="EHB16918.1"/>
    <property type="molecule type" value="Genomic_DNA"/>
</dbReference>